<evidence type="ECO:0000256" key="1">
    <source>
        <dbReference type="SAM" id="SignalP"/>
    </source>
</evidence>
<dbReference type="SMART" id="SM00749">
    <property type="entry name" value="BON"/>
    <property type="match status" value="1"/>
</dbReference>
<accession>A0ABS7YA91</accession>
<dbReference type="PANTHER" id="PTHR34606:SF16">
    <property type="entry name" value="BON DOMAIN-CONTAINING PROTEIN"/>
    <property type="match status" value="1"/>
</dbReference>
<dbReference type="Gene3D" id="3.30.1340.30">
    <property type="match status" value="1"/>
</dbReference>
<dbReference type="RefSeq" id="WP_225238871.1">
    <property type="nucleotide sequence ID" value="NZ_JAHYBX010000003.1"/>
</dbReference>
<dbReference type="InterPro" id="IPR007055">
    <property type="entry name" value="BON_dom"/>
</dbReference>
<dbReference type="EMBL" id="JAHYBX010000003">
    <property type="protein sequence ID" value="MCA1856604.1"/>
    <property type="molecule type" value="Genomic_DNA"/>
</dbReference>
<dbReference type="InterPro" id="IPR051686">
    <property type="entry name" value="Lipoprotein_DolP"/>
</dbReference>
<feature type="chain" id="PRO_5047173866" evidence="1">
    <location>
        <begin position="29"/>
        <end position="111"/>
    </location>
</feature>
<evidence type="ECO:0000313" key="4">
    <source>
        <dbReference type="Proteomes" id="UP001198602"/>
    </source>
</evidence>
<dbReference type="Proteomes" id="UP001198602">
    <property type="component" value="Unassembled WGS sequence"/>
</dbReference>
<dbReference type="PROSITE" id="PS50914">
    <property type="entry name" value="BON"/>
    <property type="match status" value="1"/>
</dbReference>
<proteinExistence type="predicted"/>
<organism evidence="3 4">
    <name type="scientific">Massilia hydrophila</name>
    <dbReference type="NCBI Taxonomy" id="3044279"/>
    <lineage>
        <taxon>Bacteria</taxon>
        <taxon>Pseudomonadati</taxon>
        <taxon>Pseudomonadota</taxon>
        <taxon>Betaproteobacteria</taxon>
        <taxon>Burkholderiales</taxon>
        <taxon>Oxalobacteraceae</taxon>
        <taxon>Telluria group</taxon>
        <taxon>Massilia</taxon>
    </lineage>
</organism>
<dbReference type="PANTHER" id="PTHR34606">
    <property type="entry name" value="BON DOMAIN-CONTAINING PROTEIN"/>
    <property type="match status" value="1"/>
</dbReference>
<keyword evidence="4" id="KW-1185">Reference proteome</keyword>
<sequence length="111" mass="11167">MTRFNQQHRIASAVLATLLATLLSGQLAGCAVTESFSVAASPVDDAAITASVKAALAGDPALKVSDLGVETAQGVVRLSGFVSSADSVAAAASVARTVQGVKSVRNDLRLK</sequence>
<evidence type="ECO:0000313" key="3">
    <source>
        <dbReference type="EMBL" id="MCA1856604.1"/>
    </source>
</evidence>
<gene>
    <name evidence="3" type="ORF">LE190_11820</name>
</gene>
<feature type="signal peptide" evidence="1">
    <location>
        <begin position="1"/>
        <end position="28"/>
    </location>
</feature>
<keyword evidence="1" id="KW-0732">Signal</keyword>
<dbReference type="InterPro" id="IPR014004">
    <property type="entry name" value="Transpt-assoc_nodulatn_dom_bac"/>
</dbReference>
<reference evidence="3 4" key="1">
    <citation type="submission" date="2021-07" db="EMBL/GenBank/DDBJ databases">
        <title>Characterization of Violacein-producing bacteria and related species.</title>
        <authorList>
            <person name="Wilson H.S."/>
            <person name="De Leon M.E."/>
        </authorList>
    </citation>
    <scope>NUCLEOTIDE SEQUENCE [LARGE SCALE GENOMIC DNA]</scope>
    <source>
        <strain evidence="3 4">HSC-2F05</strain>
    </source>
</reference>
<protein>
    <submittedName>
        <fullName evidence="3">BON domain-containing protein</fullName>
    </submittedName>
</protein>
<feature type="domain" description="BON" evidence="2">
    <location>
        <begin position="44"/>
        <end position="111"/>
    </location>
</feature>
<name>A0ABS7YA91_9BURK</name>
<dbReference type="Pfam" id="PF04972">
    <property type="entry name" value="BON"/>
    <property type="match status" value="1"/>
</dbReference>
<comment type="caution">
    <text evidence="3">The sequence shown here is derived from an EMBL/GenBank/DDBJ whole genome shotgun (WGS) entry which is preliminary data.</text>
</comment>
<evidence type="ECO:0000259" key="2">
    <source>
        <dbReference type="PROSITE" id="PS50914"/>
    </source>
</evidence>